<proteinExistence type="evidence at transcript level"/>
<dbReference type="CDD" id="cd00165">
    <property type="entry name" value="S4"/>
    <property type="match status" value="1"/>
</dbReference>
<dbReference type="InterPro" id="IPR032277">
    <property type="entry name" value="Ribosomal_eS4_C"/>
</dbReference>
<evidence type="ECO:0000256" key="6">
    <source>
        <dbReference type="PIRNR" id="PIRNR002116"/>
    </source>
</evidence>
<dbReference type="InterPro" id="IPR018199">
    <property type="entry name" value="Ribosomal_eS4_N_CS"/>
</dbReference>
<name>A0A7L5NVH6_EUGGR</name>
<dbReference type="PANTHER" id="PTHR11581:SF0">
    <property type="entry name" value="SMALL RIBOSOMAL SUBUNIT PROTEIN ES4"/>
    <property type="match status" value="1"/>
</dbReference>
<sequence length="271" mass="30962">MARGPKKHLKRLAAPKHWMMDKLGGIFAPKPRAGPHKSQQCLPLILIVRNRLKYALNYREAHMILKQRYVKVDGKVRTDIKFPAGFMDVIEIPKTGDKFRVLYDTKGRFILHKIKGEEVDFKLCKVVKKGTAKKETPYVVTHDGRTLRFPDPNLKKNDTVVIDLKTGKIKEWVRFKVGCLLMVTSGANTGRVGELVNRERHPGSFDIIHLKDAADNKFATRADNVFVIGSSIYHPLVSLPKLKGVKLSIVEDREKKLAHNSKKQKQKKQKR</sequence>
<organism evidence="10">
    <name type="scientific">Euglena gracilis</name>
    <dbReference type="NCBI Taxonomy" id="3039"/>
    <lineage>
        <taxon>Eukaryota</taxon>
        <taxon>Discoba</taxon>
        <taxon>Euglenozoa</taxon>
        <taxon>Euglenida</taxon>
        <taxon>Spirocuta</taxon>
        <taxon>Euglenophyceae</taxon>
        <taxon>Euglenales</taxon>
        <taxon>Euglenaceae</taxon>
        <taxon>Euglena</taxon>
    </lineage>
</organism>
<evidence type="ECO:0000259" key="8">
    <source>
        <dbReference type="Pfam" id="PF08071"/>
    </source>
</evidence>
<feature type="domain" description="Small ribosomal subunit protein eS4 central region" evidence="7">
    <location>
        <begin position="95"/>
        <end position="169"/>
    </location>
</feature>
<dbReference type="Gene3D" id="2.40.50.740">
    <property type="match status" value="1"/>
</dbReference>
<dbReference type="Gene3D" id="3.10.290.10">
    <property type="entry name" value="RNA-binding S4 domain"/>
    <property type="match status" value="1"/>
</dbReference>
<dbReference type="Pfam" id="PF08071">
    <property type="entry name" value="RS4NT"/>
    <property type="match status" value="1"/>
</dbReference>
<dbReference type="PROSITE" id="PS50889">
    <property type="entry name" value="S4"/>
    <property type="match status" value="1"/>
</dbReference>
<evidence type="ECO:0000259" key="7">
    <source>
        <dbReference type="Pfam" id="PF00900"/>
    </source>
</evidence>
<dbReference type="FunFam" id="3.10.290.10:FF:000002">
    <property type="entry name" value="40S ribosomal protein S4"/>
    <property type="match status" value="1"/>
</dbReference>
<feature type="domain" description="Small ribosomal subunit protein eS4 N-terminal" evidence="8">
    <location>
        <begin position="3"/>
        <end position="38"/>
    </location>
</feature>
<dbReference type="InterPro" id="IPR038237">
    <property type="entry name" value="Ribosomal_eS4_central_sf"/>
</dbReference>
<evidence type="ECO:0000256" key="4">
    <source>
        <dbReference type="ARBA" id="ARBA00022980"/>
    </source>
</evidence>
<dbReference type="SUPFAM" id="SSF55174">
    <property type="entry name" value="Alpha-L RNA-binding motif"/>
    <property type="match status" value="1"/>
</dbReference>
<comment type="similarity">
    <text evidence="1 6">Belongs to the eukaryotic ribosomal protein eS4 family.</text>
</comment>
<keyword evidence="4 6" id="KW-0689">Ribosomal protein</keyword>
<dbReference type="HAMAP" id="MF_00485">
    <property type="entry name" value="Ribosomal_eS4"/>
    <property type="match status" value="1"/>
</dbReference>
<accession>A0A7L5NVH6</accession>
<dbReference type="InterPro" id="IPR014722">
    <property type="entry name" value="Rib_uL2_dom2"/>
</dbReference>
<reference evidence="10" key="1">
    <citation type="submission" date="2020-06" db="EMBL/GenBank/DDBJ databases">
        <title>Cryo-EM structure of the highly atypical cytoplasmic ribosome of Euglena gracilis.</title>
        <authorList>
            <person name="Matzov D."/>
            <person name="Taoka M."/>
            <person name="Nobe Y."/>
            <person name="Yamauchi Y."/>
            <person name="Halfon Y."/>
            <person name="Asis N."/>
            <person name="Zimermann E."/>
            <person name="Rozenberg H."/>
            <person name="Bashan A."/>
            <person name="Bushan S."/>
            <person name="Isobe T."/>
            <person name="Gray M.W."/>
            <person name="Yonath A."/>
            <person name="Shalev-Benami M."/>
        </authorList>
    </citation>
    <scope>NUCLEOTIDE SEQUENCE</scope>
    <source>
        <strain evidence="10">Z</strain>
    </source>
</reference>
<dbReference type="PIRSF" id="PIRSF002116">
    <property type="entry name" value="Ribosomal_S4"/>
    <property type="match status" value="1"/>
</dbReference>
<dbReference type="PANTHER" id="PTHR11581">
    <property type="entry name" value="30S/40S RIBOSOMAL PROTEIN S4"/>
    <property type="match status" value="1"/>
</dbReference>
<dbReference type="EMBL" id="MT583849">
    <property type="protein sequence ID" value="QLA09580.1"/>
    <property type="molecule type" value="mRNA"/>
</dbReference>
<dbReference type="Gene3D" id="2.30.30.30">
    <property type="match status" value="1"/>
</dbReference>
<dbReference type="InterPro" id="IPR013843">
    <property type="entry name" value="Ribosomal_eS4_N"/>
</dbReference>
<dbReference type="InterPro" id="IPR013845">
    <property type="entry name" value="Ribosomal_eS4_central_region"/>
</dbReference>
<dbReference type="InterPro" id="IPR041982">
    <property type="entry name" value="Ribosomal_eS4_KOW"/>
</dbReference>
<dbReference type="PROSITE" id="PS00528">
    <property type="entry name" value="RIBOSOMAL_S4E"/>
    <property type="match status" value="1"/>
</dbReference>
<dbReference type="InterPro" id="IPR036986">
    <property type="entry name" value="S4_RNA-bd_sf"/>
</dbReference>
<dbReference type="Pfam" id="PF00900">
    <property type="entry name" value="Ribosomal_S4e"/>
    <property type="match status" value="1"/>
</dbReference>
<feature type="domain" description="Small ribosomal subunit protein eS4 C-terminal" evidence="9">
    <location>
        <begin position="212"/>
        <end position="259"/>
    </location>
</feature>
<evidence type="ECO:0000256" key="3">
    <source>
        <dbReference type="ARBA" id="ARBA00022884"/>
    </source>
</evidence>
<dbReference type="GO" id="GO:0006412">
    <property type="term" value="P:translation"/>
    <property type="evidence" value="ECO:0007669"/>
    <property type="project" value="InterPro"/>
</dbReference>
<evidence type="ECO:0000256" key="2">
    <source>
        <dbReference type="ARBA" id="ARBA00022730"/>
    </source>
</evidence>
<dbReference type="NCBIfam" id="NF003312">
    <property type="entry name" value="PRK04313.1"/>
    <property type="match status" value="1"/>
</dbReference>
<keyword evidence="2 6" id="KW-0699">rRNA-binding</keyword>
<dbReference type="InterPro" id="IPR000876">
    <property type="entry name" value="Ribosomal_eS4"/>
</dbReference>
<dbReference type="FunFam" id="2.40.50.740:FF:000001">
    <property type="entry name" value="40S ribosomal protein S4"/>
    <property type="match status" value="1"/>
</dbReference>
<keyword evidence="5 6" id="KW-0687">Ribonucleoprotein</keyword>
<evidence type="ECO:0000256" key="1">
    <source>
        <dbReference type="ARBA" id="ARBA00007500"/>
    </source>
</evidence>
<evidence type="ECO:0000256" key="5">
    <source>
        <dbReference type="ARBA" id="ARBA00023274"/>
    </source>
</evidence>
<dbReference type="Pfam" id="PF16121">
    <property type="entry name" value="40S_S4_C"/>
    <property type="match status" value="1"/>
</dbReference>
<dbReference type="FunFam" id="2.30.30.30:FF:000005">
    <property type="entry name" value="40S ribosomal protein S4"/>
    <property type="match status" value="1"/>
</dbReference>
<evidence type="ECO:0000313" key="10">
    <source>
        <dbReference type="EMBL" id="QLA09580.1"/>
    </source>
</evidence>
<dbReference type="CDD" id="cd06087">
    <property type="entry name" value="KOW_RPS4"/>
    <property type="match status" value="1"/>
</dbReference>
<dbReference type="GO" id="GO:0019843">
    <property type="term" value="F:rRNA binding"/>
    <property type="evidence" value="ECO:0007669"/>
    <property type="project" value="UniProtKB-UniRule"/>
</dbReference>
<dbReference type="GO" id="GO:0022627">
    <property type="term" value="C:cytosolic small ribosomal subunit"/>
    <property type="evidence" value="ECO:0007669"/>
    <property type="project" value="TreeGrafter"/>
</dbReference>
<dbReference type="GO" id="GO:0003735">
    <property type="term" value="F:structural constituent of ribosome"/>
    <property type="evidence" value="ECO:0007669"/>
    <property type="project" value="UniProtKB-UniRule"/>
</dbReference>
<dbReference type="AlphaFoldDB" id="A0A7L5NVH6"/>
<evidence type="ECO:0000259" key="9">
    <source>
        <dbReference type="Pfam" id="PF16121"/>
    </source>
</evidence>
<keyword evidence="3 6" id="KW-0694">RNA-binding</keyword>
<protein>
    <recommendedName>
        <fullName evidence="6">40S ribosomal protein S4</fullName>
    </recommendedName>
</protein>